<dbReference type="Proteomes" id="UP000663829">
    <property type="component" value="Unassembled WGS sequence"/>
</dbReference>
<dbReference type="AlphaFoldDB" id="A0A815Y290"/>
<evidence type="ECO:0000313" key="3">
    <source>
        <dbReference type="EMBL" id="CAF4427920.1"/>
    </source>
</evidence>
<protein>
    <recommendedName>
        <fullName evidence="1">Piwi domain-containing protein</fullName>
    </recommendedName>
</protein>
<name>A0A815Y290_9BILA</name>
<dbReference type="InterPro" id="IPR003165">
    <property type="entry name" value="Piwi"/>
</dbReference>
<dbReference type="EMBL" id="CAJNOQ010029002">
    <property type="protein sequence ID" value="CAF1565725.1"/>
    <property type="molecule type" value="Genomic_DNA"/>
</dbReference>
<dbReference type="SUPFAM" id="SSF53098">
    <property type="entry name" value="Ribonuclease H-like"/>
    <property type="match status" value="1"/>
</dbReference>
<gene>
    <name evidence="2" type="ORF">GPM918_LOCUS40064</name>
    <name evidence="3" type="ORF">SRO942_LOCUS40983</name>
</gene>
<comment type="caution">
    <text evidence="2">The sequence shown here is derived from an EMBL/GenBank/DDBJ whole genome shotgun (WGS) entry which is preliminary data.</text>
</comment>
<evidence type="ECO:0000313" key="2">
    <source>
        <dbReference type="EMBL" id="CAF1565725.1"/>
    </source>
</evidence>
<reference evidence="2" key="1">
    <citation type="submission" date="2021-02" db="EMBL/GenBank/DDBJ databases">
        <authorList>
            <person name="Nowell W R."/>
        </authorList>
    </citation>
    <scope>NUCLEOTIDE SEQUENCE</scope>
</reference>
<keyword evidence="4" id="KW-1185">Reference proteome</keyword>
<dbReference type="Proteomes" id="UP000681722">
    <property type="component" value="Unassembled WGS sequence"/>
</dbReference>
<dbReference type="InterPro" id="IPR036397">
    <property type="entry name" value="RNaseH_sf"/>
</dbReference>
<evidence type="ECO:0000259" key="1">
    <source>
        <dbReference type="PROSITE" id="PS50822"/>
    </source>
</evidence>
<dbReference type="OrthoDB" id="10252740at2759"/>
<dbReference type="PROSITE" id="PS50822">
    <property type="entry name" value="PIWI"/>
    <property type="match status" value="1"/>
</dbReference>
<sequence>MARSATQAPKNNSKYSVEIIKNFGPMCEDLLKVFGQRNKQLPTKIVVYRDGVDDGHFQKVIDNEVRSLQQACQ</sequence>
<dbReference type="Pfam" id="PF02171">
    <property type="entry name" value="Piwi"/>
    <property type="match status" value="1"/>
</dbReference>
<dbReference type="PANTHER" id="PTHR22891">
    <property type="entry name" value="EUKARYOTIC TRANSLATION INITIATION FACTOR 2C"/>
    <property type="match status" value="1"/>
</dbReference>
<feature type="non-terminal residue" evidence="2">
    <location>
        <position position="73"/>
    </location>
</feature>
<dbReference type="InterPro" id="IPR012337">
    <property type="entry name" value="RNaseH-like_sf"/>
</dbReference>
<accession>A0A815Y290</accession>
<organism evidence="2 4">
    <name type="scientific">Didymodactylos carnosus</name>
    <dbReference type="NCBI Taxonomy" id="1234261"/>
    <lineage>
        <taxon>Eukaryota</taxon>
        <taxon>Metazoa</taxon>
        <taxon>Spiralia</taxon>
        <taxon>Gnathifera</taxon>
        <taxon>Rotifera</taxon>
        <taxon>Eurotatoria</taxon>
        <taxon>Bdelloidea</taxon>
        <taxon>Philodinida</taxon>
        <taxon>Philodinidae</taxon>
        <taxon>Didymodactylos</taxon>
    </lineage>
</organism>
<dbReference type="EMBL" id="CAJOBC010094790">
    <property type="protein sequence ID" value="CAF4427920.1"/>
    <property type="molecule type" value="Genomic_DNA"/>
</dbReference>
<feature type="domain" description="Piwi" evidence="1">
    <location>
        <begin position="1"/>
        <end position="73"/>
    </location>
</feature>
<dbReference type="Gene3D" id="3.30.420.10">
    <property type="entry name" value="Ribonuclease H-like superfamily/Ribonuclease H"/>
    <property type="match status" value="1"/>
</dbReference>
<dbReference type="GO" id="GO:0003676">
    <property type="term" value="F:nucleic acid binding"/>
    <property type="evidence" value="ECO:0007669"/>
    <property type="project" value="InterPro"/>
</dbReference>
<proteinExistence type="predicted"/>
<evidence type="ECO:0000313" key="4">
    <source>
        <dbReference type="Proteomes" id="UP000663829"/>
    </source>
</evidence>